<proteinExistence type="inferred from homology"/>
<dbReference type="EMBL" id="LR900584">
    <property type="protein sequence ID" value="CAD7246200.1"/>
    <property type="molecule type" value="Genomic_DNA"/>
</dbReference>
<reference evidence="3" key="1">
    <citation type="submission" date="2020-11" db="EMBL/GenBank/DDBJ databases">
        <authorList>
            <person name="Tran Van P."/>
        </authorList>
    </citation>
    <scope>NUCLEOTIDE SEQUENCE</scope>
</reference>
<dbReference type="PANTHER" id="PTHR18860">
    <property type="entry name" value="14-3-3 PROTEIN"/>
    <property type="match status" value="1"/>
</dbReference>
<protein>
    <recommendedName>
        <fullName evidence="2">14-3-3 domain-containing protein</fullName>
    </recommendedName>
</protein>
<dbReference type="Gene3D" id="1.20.190.20">
    <property type="entry name" value="14-3-3 domain"/>
    <property type="match status" value="1"/>
</dbReference>
<dbReference type="Pfam" id="PF00244">
    <property type="entry name" value="14-3-3"/>
    <property type="match status" value="1"/>
</dbReference>
<dbReference type="Proteomes" id="UP000677054">
    <property type="component" value="Unassembled WGS sequence"/>
</dbReference>
<evidence type="ECO:0000313" key="3">
    <source>
        <dbReference type="EMBL" id="CAD7246200.1"/>
    </source>
</evidence>
<organism evidence="3">
    <name type="scientific">Darwinula stevensoni</name>
    <dbReference type="NCBI Taxonomy" id="69355"/>
    <lineage>
        <taxon>Eukaryota</taxon>
        <taxon>Metazoa</taxon>
        <taxon>Ecdysozoa</taxon>
        <taxon>Arthropoda</taxon>
        <taxon>Crustacea</taxon>
        <taxon>Oligostraca</taxon>
        <taxon>Ostracoda</taxon>
        <taxon>Podocopa</taxon>
        <taxon>Podocopida</taxon>
        <taxon>Darwinulocopina</taxon>
        <taxon>Darwinuloidea</taxon>
        <taxon>Darwinulidae</taxon>
        <taxon>Darwinula</taxon>
    </lineage>
</organism>
<dbReference type="InterPro" id="IPR000308">
    <property type="entry name" value="14-3-3"/>
</dbReference>
<dbReference type="InterPro" id="IPR023410">
    <property type="entry name" value="14-3-3_domain"/>
</dbReference>
<evidence type="ECO:0000259" key="2">
    <source>
        <dbReference type="Pfam" id="PF00244"/>
    </source>
</evidence>
<name>A0A7R8X8V4_9CRUS</name>
<dbReference type="AlphaFoldDB" id="A0A7R8X8V4"/>
<feature type="domain" description="14-3-3" evidence="2">
    <location>
        <begin position="1"/>
        <end position="70"/>
    </location>
</feature>
<dbReference type="PRINTS" id="PR00305">
    <property type="entry name" value="1433ZETA"/>
</dbReference>
<comment type="similarity">
    <text evidence="1">Belongs to the 14-3-3 family.</text>
</comment>
<sequence>MRPTRSIRLELALNFSVFYYEIFHAPDRARQFAKEALDDAKVELDTLKEHNSKDSTLIVQLLREKITHWTSENQELGDEHPEGRDN</sequence>
<dbReference type="InterPro" id="IPR036815">
    <property type="entry name" value="14-3-3_dom_sf"/>
</dbReference>
<gene>
    <name evidence="3" type="ORF">DSTB1V02_LOCUS6057</name>
</gene>
<evidence type="ECO:0000313" key="4">
    <source>
        <dbReference type="Proteomes" id="UP000677054"/>
    </source>
</evidence>
<dbReference type="EMBL" id="CAJPEV010001067">
    <property type="protein sequence ID" value="CAG0890502.1"/>
    <property type="molecule type" value="Genomic_DNA"/>
</dbReference>
<evidence type="ECO:0000256" key="1">
    <source>
        <dbReference type="ARBA" id="ARBA00006141"/>
    </source>
</evidence>
<accession>A0A7R8X8V4</accession>
<keyword evidence="4" id="KW-1185">Reference proteome</keyword>
<dbReference type="OrthoDB" id="10260625at2759"/>
<dbReference type="SUPFAM" id="SSF48445">
    <property type="entry name" value="14-3-3 protein"/>
    <property type="match status" value="1"/>
</dbReference>